<dbReference type="PROSITE" id="PS51462">
    <property type="entry name" value="NUDIX"/>
    <property type="match status" value="1"/>
</dbReference>
<dbReference type="InterPro" id="IPR000086">
    <property type="entry name" value="NUDIX_hydrolase_dom"/>
</dbReference>
<dbReference type="STRING" id="207949.RED65_02724"/>
<dbReference type="PANTHER" id="PTHR43222:SF2">
    <property type="entry name" value="NUDIX HYDROLASE 23, CHLOROPLASTIC"/>
    <property type="match status" value="1"/>
</dbReference>
<dbReference type="OrthoDB" id="5417595at2"/>
<evidence type="ECO:0000256" key="1">
    <source>
        <dbReference type="ARBA" id="ARBA00001946"/>
    </source>
</evidence>
<dbReference type="EMBL" id="AAQH01000016">
    <property type="protein sequence ID" value="EAT11549.1"/>
    <property type="molecule type" value="Genomic_DNA"/>
</dbReference>
<comment type="cofactor">
    <cofactor evidence="1">
        <name>Mg(2+)</name>
        <dbReference type="ChEBI" id="CHEBI:18420"/>
    </cofactor>
</comment>
<dbReference type="GO" id="GO:0016787">
    <property type="term" value="F:hydrolase activity"/>
    <property type="evidence" value="ECO:0007669"/>
    <property type="project" value="UniProtKB-KW"/>
</dbReference>
<dbReference type="InterPro" id="IPR029401">
    <property type="entry name" value="Nudix_N"/>
</dbReference>
<name>Q1N014_9GAMM</name>
<keyword evidence="3" id="KW-0460">Magnesium</keyword>
<organism evidence="6 7">
    <name type="scientific">Bermanella marisrubri</name>
    <dbReference type="NCBI Taxonomy" id="207949"/>
    <lineage>
        <taxon>Bacteria</taxon>
        <taxon>Pseudomonadati</taxon>
        <taxon>Pseudomonadota</taxon>
        <taxon>Gammaproteobacteria</taxon>
        <taxon>Oceanospirillales</taxon>
        <taxon>Oceanospirillaceae</taxon>
        <taxon>Bermanella</taxon>
    </lineage>
</organism>
<accession>Q1N014</accession>
<dbReference type="Pfam" id="PF14803">
    <property type="entry name" value="Zn_ribbon_Nudix"/>
    <property type="match status" value="1"/>
</dbReference>
<dbReference type="InterPro" id="IPR020084">
    <property type="entry name" value="NUDIX_hydrolase_CS"/>
</dbReference>
<comment type="similarity">
    <text evidence="4">Belongs to the Nudix hydrolase family.</text>
</comment>
<dbReference type="InterPro" id="IPR020476">
    <property type="entry name" value="Nudix_hydrolase"/>
</dbReference>
<dbReference type="Pfam" id="PF00293">
    <property type="entry name" value="NUDIX"/>
    <property type="match status" value="1"/>
</dbReference>
<evidence type="ECO:0000313" key="6">
    <source>
        <dbReference type="EMBL" id="EAT11549.1"/>
    </source>
</evidence>
<evidence type="ECO:0000256" key="3">
    <source>
        <dbReference type="ARBA" id="ARBA00022842"/>
    </source>
</evidence>
<dbReference type="RefSeq" id="WP_007019160.1">
    <property type="nucleotide sequence ID" value="NZ_CH724121.1"/>
</dbReference>
<dbReference type="CDD" id="cd04511">
    <property type="entry name" value="NUDIX_Hydrolase"/>
    <property type="match status" value="1"/>
</dbReference>
<dbReference type="HOGENOM" id="CLU_037162_16_1_6"/>
<feature type="domain" description="Nudix hydrolase" evidence="5">
    <location>
        <begin position="36"/>
        <end position="160"/>
    </location>
</feature>
<evidence type="ECO:0000256" key="2">
    <source>
        <dbReference type="ARBA" id="ARBA00022801"/>
    </source>
</evidence>
<dbReference type="Gene3D" id="2.20.70.10">
    <property type="match status" value="1"/>
</dbReference>
<dbReference type="Proteomes" id="UP000004263">
    <property type="component" value="Unassembled WGS sequence"/>
</dbReference>
<dbReference type="PRINTS" id="PR00502">
    <property type="entry name" value="NUDIXFAMILY"/>
</dbReference>
<protein>
    <submittedName>
        <fullName evidence="6">NUDIX hydrolase</fullName>
    </submittedName>
</protein>
<keyword evidence="7" id="KW-1185">Reference proteome</keyword>
<proteinExistence type="inferred from homology"/>
<dbReference type="PROSITE" id="PS00893">
    <property type="entry name" value="NUDIX_BOX"/>
    <property type="match status" value="1"/>
</dbReference>
<dbReference type="SUPFAM" id="SSF55811">
    <property type="entry name" value="Nudix"/>
    <property type="match status" value="1"/>
</dbReference>
<sequence>MKYCSECAHPVEYIVPDGDNRERATCTQCGTIHYTNPRIIAGTLPLFEDKVMLCRRAIEPRKGYWTLPAGFMENGETLEEGAQRETLEETGVEVAIGQLLASISVPHISQVHIFFEAQMQSAEHAASTSESLEVKLFSWNEIPWEEIAFPTVKKTLRFYQEDMLAGHIQTRILDIQPQERLKVGD</sequence>
<keyword evidence="2 4" id="KW-0378">Hydrolase</keyword>
<dbReference type="PANTHER" id="PTHR43222">
    <property type="entry name" value="NUDIX HYDROLASE 23"/>
    <property type="match status" value="1"/>
</dbReference>
<evidence type="ECO:0000313" key="7">
    <source>
        <dbReference type="Proteomes" id="UP000004263"/>
    </source>
</evidence>
<comment type="caution">
    <text evidence="6">The sequence shown here is derived from an EMBL/GenBank/DDBJ whole genome shotgun (WGS) entry which is preliminary data.</text>
</comment>
<dbReference type="AlphaFoldDB" id="Q1N014"/>
<evidence type="ECO:0000259" key="5">
    <source>
        <dbReference type="PROSITE" id="PS51462"/>
    </source>
</evidence>
<dbReference type="Gene3D" id="3.90.79.10">
    <property type="entry name" value="Nucleoside Triphosphate Pyrophosphohydrolase"/>
    <property type="match status" value="1"/>
</dbReference>
<reference evidence="6 7" key="1">
    <citation type="submission" date="2006-03" db="EMBL/GenBank/DDBJ databases">
        <authorList>
            <person name="Pinhassi J."/>
            <person name="Pedros-Alio C."/>
            <person name="Ferriera S."/>
            <person name="Johnson J."/>
            <person name="Kravitz S."/>
            <person name="Halpern A."/>
            <person name="Remington K."/>
            <person name="Beeson K."/>
            <person name="Tran B."/>
            <person name="Rogers Y.-H."/>
            <person name="Friedman R."/>
            <person name="Venter J.C."/>
        </authorList>
    </citation>
    <scope>NUCLEOTIDE SEQUENCE [LARGE SCALE GENOMIC DNA]</scope>
    <source>
        <strain evidence="6 7">RED65</strain>
    </source>
</reference>
<dbReference type="InterPro" id="IPR015797">
    <property type="entry name" value="NUDIX_hydrolase-like_dom_sf"/>
</dbReference>
<evidence type="ECO:0000256" key="4">
    <source>
        <dbReference type="RuleBase" id="RU003476"/>
    </source>
</evidence>
<gene>
    <name evidence="6" type="ORF">RED65_02724</name>
</gene>